<dbReference type="PANTHER" id="PTHR23111">
    <property type="entry name" value="ZINC FINGER PROTEIN"/>
    <property type="match status" value="1"/>
</dbReference>
<keyword evidence="5" id="KW-1185">Reference proteome</keyword>
<dbReference type="Pfam" id="PF15186">
    <property type="entry name" value="TEX13"/>
    <property type="match status" value="1"/>
</dbReference>
<feature type="coiled-coil region" evidence="2">
    <location>
        <begin position="76"/>
        <end position="149"/>
    </location>
</feature>
<dbReference type="InterPro" id="IPR028193">
    <property type="entry name" value="TEX13A-D_N"/>
</dbReference>
<feature type="non-terminal residue" evidence="4">
    <location>
        <position position="152"/>
    </location>
</feature>
<dbReference type="PANTHER" id="PTHR23111:SF103">
    <property type="entry name" value="TEX13 FAMILY MEMBER C3-RELATED"/>
    <property type="match status" value="1"/>
</dbReference>
<dbReference type="EMBL" id="VOAJ01005096">
    <property type="protein sequence ID" value="KAF0875898.1"/>
    <property type="molecule type" value="Genomic_DNA"/>
</dbReference>
<reference evidence="4 5" key="1">
    <citation type="submission" date="2019-11" db="EMBL/GenBank/DDBJ databases">
        <authorList>
            <person name="Yang C."/>
            <person name="Li F."/>
        </authorList>
    </citation>
    <scope>NUCLEOTIDE SEQUENCE [LARGE SCALE GENOMIC DNA]</scope>
    <source>
        <strain evidence="4">KB4526</strain>
        <tissue evidence="4">Muscle</tissue>
    </source>
</reference>
<dbReference type="GO" id="GO:0003729">
    <property type="term" value="F:mRNA binding"/>
    <property type="evidence" value="ECO:0007669"/>
    <property type="project" value="TreeGrafter"/>
</dbReference>
<evidence type="ECO:0000256" key="2">
    <source>
        <dbReference type="SAM" id="Coils"/>
    </source>
</evidence>
<organism evidence="4 5">
    <name type="scientific">Crocuta crocuta</name>
    <name type="common">Spotted hyena</name>
    <dbReference type="NCBI Taxonomy" id="9678"/>
    <lineage>
        <taxon>Eukaryota</taxon>
        <taxon>Metazoa</taxon>
        <taxon>Chordata</taxon>
        <taxon>Craniata</taxon>
        <taxon>Vertebrata</taxon>
        <taxon>Euteleostomi</taxon>
        <taxon>Mammalia</taxon>
        <taxon>Eutheria</taxon>
        <taxon>Laurasiatheria</taxon>
        <taxon>Carnivora</taxon>
        <taxon>Feliformia</taxon>
        <taxon>Hyaenidae</taxon>
        <taxon>Crocuta</taxon>
    </lineage>
</organism>
<dbReference type="Proteomes" id="UP000475037">
    <property type="component" value="Unassembled WGS sequence"/>
</dbReference>
<keyword evidence="2" id="KW-0175">Coiled coil</keyword>
<evidence type="ECO:0000259" key="3">
    <source>
        <dbReference type="Pfam" id="PF15186"/>
    </source>
</evidence>
<evidence type="ECO:0000256" key="1">
    <source>
        <dbReference type="ARBA" id="ARBA00008287"/>
    </source>
</evidence>
<dbReference type="AlphaFoldDB" id="A0A6G1AJC6"/>
<comment type="similarity">
    <text evidence="1">Belongs to the TEX13 family.</text>
</comment>
<gene>
    <name evidence="4" type="primary">Tex13b</name>
    <name evidence="4" type="ORF">FOF47_R04867</name>
</gene>
<feature type="non-terminal residue" evidence="4">
    <location>
        <position position="1"/>
    </location>
</feature>
<name>A0A6G1AJC6_CROCR</name>
<sequence>MAVNFNDPTCGFFQREVVDFLNKQILRNGVSPHFYLIQMCESWGDMEKKLRDILTDSAMSGAMKESCAWRTLALAVRLAEKQKREDTRRMRKLQDQLYEQKLFTNVLVGMVDNLRKTQEKEKEKAQTQLQQSLMTLRGLEQERNTLRNELFR</sequence>
<evidence type="ECO:0000313" key="4">
    <source>
        <dbReference type="EMBL" id="KAF0875898.1"/>
    </source>
</evidence>
<feature type="domain" description="Testis-expressed protein 13 A-D N-terminal" evidence="3">
    <location>
        <begin position="5"/>
        <end position="151"/>
    </location>
</feature>
<accession>A0A6G1AJC6</accession>
<evidence type="ECO:0000313" key="5">
    <source>
        <dbReference type="Proteomes" id="UP000475037"/>
    </source>
</evidence>
<proteinExistence type="inferred from homology"/>
<comment type="caution">
    <text evidence="4">The sequence shown here is derived from an EMBL/GenBank/DDBJ whole genome shotgun (WGS) entry which is preliminary data.</text>
</comment>
<protein>
    <submittedName>
        <fullName evidence="4">TX13B protein</fullName>
    </submittedName>
</protein>